<dbReference type="EMBL" id="LSMT01000196">
    <property type="protein sequence ID" value="PFX23792.1"/>
    <property type="molecule type" value="Genomic_DNA"/>
</dbReference>
<evidence type="ECO:0000313" key="1">
    <source>
        <dbReference type="EMBL" id="PFX23792.1"/>
    </source>
</evidence>
<dbReference type="Gene3D" id="3.40.50.1000">
    <property type="entry name" value="HAD superfamily/HAD-like"/>
    <property type="match status" value="1"/>
</dbReference>
<evidence type="ECO:0000313" key="2">
    <source>
        <dbReference type="Proteomes" id="UP000225706"/>
    </source>
</evidence>
<gene>
    <name evidence="1" type="primary">yqaB</name>
    <name evidence="1" type="ORF">AWC38_SpisGene11659</name>
</gene>
<dbReference type="InterPro" id="IPR036412">
    <property type="entry name" value="HAD-like_sf"/>
</dbReference>
<dbReference type="InterPro" id="IPR023214">
    <property type="entry name" value="HAD_sf"/>
</dbReference>
<dbReference type="OrthoDB" id="40579at2759"/>
<dbReference type="InterPro" id="IPR006439">
    <property type="entry name" value="HAD-SF_hydro_IA"/>
</dbReference>
<dbReference type="SFLD" id="SFLDS00003">
    <property type="entry name" value="Haloacid_Dehalogenase"/>
    <property type="match status" value="1"/>
</dbReference>
<protein>
    <submittedName>
        <fullName evidence="1">Fructose-1-phosphate phosphatase YqaB</fullName>
    </submittedName>
</protein>
<dbReference type="Proteomes" id="UP000225706">
    <property type="component" value="Unassembled WGS sequence"/>
</dbReference>
<dbReference type="FunFam" id="1.10.150.240:FF:000002">
    <property type="entry name" value="Fructose-1-phosphate/6-phosphogluconate phosphatase"/>
    <property type="match status" value="1"/>
</dbReference>
<dbReference type="SFLD" id="SFLDG01129">
    <property type="entry name" value="C1.5:_HAD__Beta-PGM__Phosphata"/>
    <property type="match status" value="1"/>
</dbReference>
<dbReference type="Gene3D" id="1.10.150.240">
    <property type="entry name" value="Putative phosphatase, domain 2"/>
    <property type="match status" value="1"/>
</dbReference>
<dbReference type="InterPro" id="IPR023198">
    <property type="entry name" value="PGP-like_dom2"/>
</dbReference>
<name>A0A2B4S5J2_STYPI</name>
<dbReference type="InterPro" id="IPR051806">
    <property type="entry name" value="HAD-like_SPP"/>
</dbReference>
<dbReference type="PANTHER" id="PTHR43481">
    <property type="entry name" value="FRUCTOSE-1-PHOSPHATE PHOSPHATASE"/>
    <property type="match status" value="1"/>
</dbReference>
<dbReference type="CDD" id="cd07505">
    <property type="entry name" value="HAD_BPGM-like"/>
    <property type="match status" value="1"/>
</dbReference>
<dbReference type="Pfam" id="PF00702">
    <property type="entry name" value="Hydrolase"/>
    <property type="match status" value="1"/>
</dbReference>
<dbReference type="AlphaFoldDB" id="A0A2B4S5J2"/>
<dbReference type="NCBIfam" id="TIGR01509">
    <property type="entry name" value="HAD-SF-IA-v3"/>
    <property type="match status" value="1"/>
</dbReference>
<proteinExistence type="predicted"/>
<dbReference type="PRINTS" id="PR00413">
    <property type="entry name" value="HADHALOGNASE"/>
</dbReference>
<dbReference type="PANTHER" id="PTHR43481:SF4">
    <property type="entry name" value="GLYCEROL-1-PHOSPHATE PHOSPHOHYDROLASE 1-RELATED"/>
    <property type="match status" value="1"/>
</dbReference>
<dbReference type="STRING" id="50429.A0A2B4S5J2"/>
<comment type="caution">
    <text evidence="1">The sequence shown here is derived from an EMBL/GenBank/DDBJ whole genome shotgun (WGS) entry which is preliminary data.</text>
</comment>
<sequence length="205" mass="22752">MPLPAEVKGLIFDCDGTLLDTMPLHWKAWCAICKETGLKFDKESFFALAGVPGREIIRELANQQGISLDPLEVYAQKRAFFLKGLKSVKIIPCVVRFVLEARRLGIPTAVASGSSRTQVERALIEAGIRDLFDEIVGNEDYQNAKPHPEAFLTAAERLDVNPQDCWAFEDSDIGIEAIKRAGFAKFVDVRLLEGYPVEGRLESKG</sequence>
<dbReference type="SUPFAM" id="SSF56784">
    <property type="entry name" value="HAD-like"/>
    <property type="match status" value="1"/>
</dbReference>
<organism evidence="1 2">
    <name type="scientific">Stylophora pistillata</name>
    <name type="common">Smooth cauliflower coral</name>
    <dbReference type="NCBI Taxonomy" id="50429"/>
    <lineage>
        <taxon>Eukaryota</taxon>
        <taxon>Metazoa</taxon>
        <taxon>Cnidaria</taxon>
        <taxon>Anthozoa</taxon>
        <taxon>Hexacorallia</taxon>
        <taxon>Scleractinia</taxon>
        <taxon>Astrocoeniina</taxon>
        <taxon>Pocilloporidae</taxon>
        <taxon>Stylophora</taxon>
    </lineage>
</organism>
<keyword evidence="2" id="KW-1185">Reference proteome</keyword>
<reference evidence="2" key="1">
    <citation type="journal article" date="2017" name="bioRxiv">
        <title>Comparative analysis of the genomes of Stylophora pistillata and Acropora digitifera provides evidence for extensive differences between species of corals.</title>
        <authorList>
            <person name="Voolstra C.R."/>
            <person name="Li Y."/>
            <person name="Liew Y.J."/>
            <person name="Baumgarten S."/>
            <person name="Zoccola D."/>
            <person name="Flot J.-F."/>
            <person name="Tambutte S."/>
            <person name="Allemand D."/>
            <person name="Aranda M."/>
        </authorList>
    </citation>
    <scope>NUCLEOTIDE SEQUENCE [LARGE SCALE GENOMIC DNA]</scope>
</reference>
<dbReference type="GO" id="GO:0050308">
    <property type="term" value="F:sugar-phosphatase activity"/>
    <property type="evidence" value="ECO:0007669"/>
    <property type="project" value="TreeGrafter"/>
</dbReference>
<accession>A0A2B4S5J2</accession>